<feature type="chain" id="PRO_5017622578" description="SCP domain-containing protein" evidence="1">
    <location>
        <begin position="22"/>
        <end position="162"/>
    </location>
</feature>
<evidence type="ECO:0000256" key="1">
    <source>
        <dbReference type="SAM" id="SignalP"/>
    </source>
</evidence>
<proteinExistence type="predicted"/>
<evidence type="ECO:0000313" key="3">
    <source>
        <dbReference type="EMBL" id="RLN63433.1"/>
    </source>
</evidence>
<evidence type="ECO:0000313" key="4">
    <source>
        <dbReference type="Proteomes" id="UP000277300"/>
    </source>
</evidence>
<feature type="domain" description="SCP" evidence="2">
    <location>
        <begin position="42"/>
        <end position="133"/>
    </location>
</feature>
<dbReference type="Proteomes" id="UP000277300">
    <property type="component" value="Unassembled WGS sequence"/>
</dbReference>
<dbReference type="PANTHER" id="PTHR31157">
    <property type="entry name" value="SCP DOMAIN-CONTAINING PROTEIN"/>
    <property type="match status" value="1"/>
</dbReference>
<name>A0A3F2RSI2_9STRA</name>
<feature type="signal peptide" evidence="1">
    <location>
        <begin position="1"/>
        <end position="21"/>
    </location>
</feature>
<dbReference type="SUPFAM" id="SSF55797">
    <property type="entry name" value="PR-1-like"/>
    <property type="match status" value="1"/>
</dbReference>
<dbReference type="Gene3D" id="3.40.33.10">
    <property type="entry name" value="CAP"/>
    <property type="match status" value="1"/>
</dbReference>
<comment type="caution">
    <text evidence="3">The sequence shown here is derived from an EMBL/GenBank/DDBJ whole genome shotgun (WGS) entry which is preliminary data.</text>
</comment>
<protein>
    <recommendedName>
        <fullName evidence="2">SCP domain-containing protein</fullName>
    </recommendedName>
</protein>
<dbReference type="InterPro" id="IPR014044">
    <property type="entry name" value="CAP_dom"/>
</dbReference>
<keyword evidence="1" id="KW-0732">Signal</keyword>
<reference evidence="3 4" key="1">
    <citation type="submission" date="2018-07" db="EMBL/GenBank/DDBJ databases">
        <title>Genome sequencing of oomycete isolates from Chile give support for New Zealand origin for Phytophthora kernoviae and make available the first Nothophytophthora sp. genome.</title>
        <authorList>
            <person name="Studholme D.J."/>
            <person name="Sanfuentes E."/>
            <person name="Panda P."/>
            <person name="Hill R."/>
            <person name="Sambles C."/>
            <person name="Grant M."/>
            <person name="Williams N.M."/>
            <person name="Mcdougal R.L."/>
        </authorList>
    </citation>
    <scope>NUCLEOTIDE SEQUENCE [LARGE SCALE GENOMIC DNA]</scope>
    <source>
        <strain evidence="3">Chile6</strain>
    </source>
</reference>
<dbReference type="CDD" id="cd05379">
    <property type="entry name" value="CAP_bacterial"/>
    <property type="match status" value="1"/>
</dbReference>
<dbReference type="EMBL" id="MBDO02000096">
    <property type="protein sequence ID" value="RLN63433.1"/>
    <property type="molecule type" value="Genomic_DNA"/>
</dbReference>
<dbReference type="Pfam" id="PF00188">
    <property type="entry name" value="CAP"/>
    <property type="match status" value="1"/>
</dbReference>
<dbReference type="OrthoDB" id="568194at2759"/>
<organism evidence="3 4">
    <name type="scientific">Phytophthora kernoviae</name>
    <dbReference type="NCBI Taxonomy" id="325452"/>
    <lineage>
        <taxon>Eukaryota</taxon>
        <taxon>Sar</taxon>
        <taxon>Stramenopiles</taxon>
        <taxon>Oomycota</taxon>
        <taxon>Peronosporomycetes</taxon>
        <taxon>Peronosporales</taxon>
        <taxon>Peronosporaceae</taxon>
        <taxon>Phytophthora</taxon>
    </lineage>
</organism>
<accession>A0A3F2RSI2</accession>
<dbReference type="PANTHER" id="PTHR31157:SF1">
    <property type="entry name" value="SCP DOMAIN-CONTAINING PROTEIN"/>
    <property type="match status" value="1"/>
</dbReference>
<evidence type="ECO:0000259" key="2">
    <source>
        <dbReference type="Pfam" id="PF00188"/>
    </source>
</evidence>
<sequence length="162" mass="18033">MRLTSTLTLFIITISISRVDATLRSRKLQTYAQTSDYVGLMLDRVNEERAAQGLTALCLNSKLQEAAQSHSDDQAANDFMSHTGSDDSTMSERVSDADYDWNGVAENVAAGQVDVVEVMDSWMNSEGHRHNILGDYTMLDSNPKARLYGPLEASTDYWTLRC</sequence>
<dbReference type="InterPro" id="IPR035940">
    <property type="entry name" value="CAP_sf"/>
</dbReference>
<dbReference type="AlphaFoldDB" id="A0A3F2RSI2"/>
<gene>
    <name evidence="3" type="ORF">BBP00_00004171</name>
</gene>